<comment type="caution">
    <text evidence="2">The sequence shown here is derived from an EMBL/GenBank/DDBJ whole genome shotgun (WGS) entry which is preliminary data.</text>
</comment>
<dbReference type="EMBL" id="JAWJWE010000003">
    <property type="protein sequence ID" value="KAK6639460.1"/>
    <property type="molecule type" value="Genomic_DNA"/>
</dbReference>
<evidence type="ECO:0000313" key="3">
    <source>
        <dbReference type="Proteomes" id="UP001372834"/>
    </source>
</evidence>
<dbReference type="AlphaFoldDB" id="A0AAN8P645"/>
<evidence type="ECO:0008006" key="4">
    <source>
        <dbReference type="Google" id="ProtNLM"/>
    </source>
</evidence>
<dbReference type="Proteomes" id="UP001372834">
    <property type="component" value="Unassembled WGS sequence"/>
</dbReference>
<proteinExistence type="predicted"/>
<evidence type="ECO:0000256" key="1">
    <source>
        <dbReference type="SAM" id="SignalP"/>
    </source>
</evidence>
<name>A0AAN8P645_POLSC</name>
<keyword evidence="1" id="KW-0732">Signal</keyword>
<feature type="chain" id="PRO_5042972613" description="Secreted protein" evidence="1">
    <location>
        <begin position="20"/>
        <end position="170"/>
    </location>
</feature>
<accession>A0AAN8P645</accession>
<sequence>MKLIVLAVFIVAVFYPVRRTVTFQATFQHANHNQVFRYVSSVENFKALNPTIVAVTNMARLNDTSFSLEYEERLSQVPAVHNYGRAVYSLGKEPDGSRKMTSDHSTCFYTDLFCLDSSAILKISSISGRETGYTEEITYTCPWILGFFCFEEVAHQRKSIIFKLKQVFSE</sequence>
<evidence type="ECO:0000313" key="2">
    <source>
        <dbReference type="EMBL" id="KAK6639460.1"/>
    </source>
</evidence>
<reference evidence="2 3" key="1">
    <citation type="submission" date="2023-10" db="EMBL/GenBank/DDBJ databases">
        <title>Genomes of two closely related lineages of the louse Polyplax serrata with different host specificities.</title>
        <authorList>
            <person name="Martinu J."/>
            <person name="Tarabai H."/>
            <person name="Stefka J."/>
            <person name="Hypsa V."/>
        </authorList>
    </citation>
    <scope>NUCLEOTIDE SEQUENCE [LARGE SCALE GENOMIC DNA]</scope>
    <source>
        <strain evidence="2">HR10_N</strain>
    </source>
</reference>
<protein>
    <recommendedName>
        <fullName evidence="4">Secreted protein</fullName>
    </recommendedName>
</protein>
<organism evidence="2 3">
    <name type="scientific">Polyplax serrata</name>
    <name type="common">Common mouse louse</name>
    <dbReference type="NCBI Taxonomy" id="468196"/>
    <lineage>
        <taxon>Eukaryota</taxon>
        <taxon>Metazoa</taxon>
        <taxon>Ecdysozoa</taxon>
        <taxon>Arthropoda</taxon>
        <taxon>Hexapoda</taxon>
        <taxon>Insecta</taxon>
        <taxon>Pterygota</taxon>
        <taxon>Neoptera</taxon>
        <taxon>Paraneoptera</taxon>
        <taxon>Psocodea</taxon>
        <taxon>Troctomorpha</taxon>
        <taxon>Phthiraptera</taxon>
        <taxon>Anoplura</taxon>
        <taxon>Polyplacidae</taxon>
        <taxon>Polyplax</taxon>
    </lineage>
</organism>
<feature type="signal peptide" evidence="1">
    <location>
        <begin position="1"/>
        <end position="19"/>
    </location>
</feature>
<gene>
    <name evidence="2" type="ORF">RUM43_007733</name>
</gene>